<feature type="transmembrane region" description="Helical" evidence="1">
    <location>
        <begin position="348"/>
        <end position="366"/>
    </location>
</feature>
<feature type="transmembrane region" description="Helical" evidence="1">
    <location>
        <begin position="270"/>
        <end position="287"/>
    </location>
</feature>
<feature type="domain" description="DUF418" evidence="2">
    <location>
        <begin position="256"/>
        <end position="415"/>
    </location>
</feature>
<reference evidence="3 4" key="1">
    <citation type="submission" date="2018-07" db="EMBL/GenBank/DDBJ databases">
        <title>Genomic Encyclopedia of Type Strains, Phase IV (KMG-IV): sequencing the most valuable type-strain genomes for metagenomic binning, comparative biology and taxonomic classification.</title>
        <authorList>
            <person name="Goeker M."/>
        </authorList>
    </citation>
    <scope>NUCLEOTIDE SEQUENCE [LARGE SCALE GENOMIC DNA]</scope>
    <source>
        <strain evidence="3 4">DSM 4134</strain>
    </source>
</reference>
<feature type="transmembrane region" description="Helical" evidence="1">
    <location>
        <begin position="307"/>
        <end position="327"/>
    </location>
</feature>
<keyword evidence="1" id="KW-0472">Membrane</keyword>
<proteinExistence type="predicted"/>
<dbReference type="EMBL" id="QREG01000036">
    <property type="protein sequence ID" value="RED91781.1"/>
    <property type="molecule type" value="Genomic_DNA"/>
</dbReference>
<feature type="transmembrane region" description="Helical" evidence="1">
    <location>
        <begin position="236"/>
        <end position="258"/>
    </location>
</feature>
<dbReference type="AlphaFoldDB" id="A0A3D9KWY9"/>
<dbReference type="RefSeq" id="WP_170148156.1">
    <property type="nucleotide sequence ID" value="NZ_QREG01000036.1"/>
</dbReference>
<protein>
    <recommendedName>
        <fullName evidence="2">DUF418 domain-containing protein</fullName>
    </recommendedName>
</protein>
<dbReference type="InterPro" id="IPR052529">
    <property type="entry name" value="Bact_Transport_Assoc"/>
</dbReference>
<keyword evidence="1" id="KW-1133">Transmembrane helix</keyword>
<dbReference type="Pfam" id="PF04235">
    <property type="entry name" value="DUF418"/>
    <property type="match status" value="1"/>
</dbReference>
<feature type="transmembrane region" description="Helical" evidence="1">
    <location>
        <begin position="19"/>
        <end position="39"/>
    </location>
</feature>
<evidence type="ECO:0000259" key="2">
    <source>
        <dbReference type="Pfam" id="PF04235"/>
    </source>
</evidence>
<dbReference type="PANTHER" id="PTHR30590">
    <property type="entry name" value="INNER MEMBRANE PROTEIN"/>
    <property type="match status" value="1"/>
</dbReference>
<gene>
    <name evidence="3" type="ORF">C7460_13617</name>
</gene>
<name>A0A3D9KWY9_MARFU</name>
<dbReference type="PANTHER" id="PTHR30590:SF2">
    <property type="entry name" value="INNER MEMBRANE PROTEIN"/>
    <property type="match status" value="1"/>
</dbReference>
<keyword evidence="1" id="KW-0812">Transmembrane</keyword>
<evidence type="ECO:0000313" key="4">
    <source>
        <dbReference type="Proteomes" id="UP000256779"/>
    </source>
</evidence>
<organism evidence="3 4">
    <name type="scientific">Marinoscillum furvescens DSM 4134</name>
    <dbReference type="NCBI Taxonomy" id="1122208"/>
    <lineage>
        <taxon>Bacteria</taxon>
        <taxon>Pseudomonadati</taxon>
        <taxon>Bacteroidota</taxon>
        <taxon>Cytophagia</taxon>
        <taxon>Cytophagales</taxon>
        <taxon>Reichenbachiellaceae</taxon>
        <taxon>Marinoscillum</taxon>
    </lineage>
</organism>
<dbReference type="Proteomes" id="UP000256779">
    <property type="component" value="Unassembled WGS sequence"/>
</dbReference>
<accession>A0A3D9KWY9</accession>
<evidence type="ECO:0000313" key="3">
    <source>
        <dbReference type="EMBL" id="RED91781.1"/>
    </source>
</evidence>
<feature type="transmembrane region" description="Helical" evidence="1">
    <location>
        <begin position="105"/>
        <end position="136"/>
    </location>
</feature>
<feature type="transmembrane region" description="Helical" evidence="1">
    <location>
        <begin position="378"/>
        <end position="397"/>
    </location>
</feature>
<comment type="caution">
    <text evidence="3">The sequence shown here is derived from an EMBL/GenBank/DDBJ whole genome shotgun (WGS) entry which is preliminary data.</text>
</comment>
<dbReference type="InterPro" id="IPR007349">
    <property type="entry name" value="DUF418"/>
</dbReference>
<feature type="transmembrane region" description="Helical" evidence="1">
    <location>
        <begin position="59"/>
        <end position="85"/>
    </location>
</feature>
<evidence type="ECO:0000256" key="1">
    <source>
        <dbReference type="SAM" id="Phobius"/>
    </source>
</evidence>
<sequence length="419" mass="49253">MSAAPQPTSSLERIPSLDFLRGIAILGILFINIENFAYPDSWSPWKYGFESSIDHTVRFWVYFITQGKFYTLFALLFGVGFYIFLERQSKKHAGLLAIDIYARRLFWLFLIGVCHAYVIWSGDVLYHYAICGFLLFPFRSFKTKNLIWVIGCLCLLQLVKSTEQTVRRQNLKANYVQAMSIPEVDRSADDAKNIRLWSNRTMQCQPDTTQVSPPKPTFIDGLKSSYEHASVHEGMLYYKGLLIPSLIVMLLGIVFYRAGIFIDYTVWKHYWWVTFVVLILGLTINFIRYYHWTYAYFDPVTELWKAWLFTFPKEVLGVGYALLLNGLSQKFLHRTRMSLNSKIGKTALSNYLFQNILLGFVFYGYGLALYNQFSRFELLWMVGGIWFVQLVITYWWMQKHSQGPVEWLWRKLTYSSFRR</sequence>
<keyword evidence="4" id="KW-1185">Reference proteome</keyword>